<gene>
    <name evidence="10" type="primary">engB</name>
    <name evidence="12" type="ORF">ISN74_17695</name>
</gene>
<evidence type="ECO:0000259" key="11">
    <source>
        <dbReference type="PROSITE" id="PS51706"/>
    </source>
</evidence>
<comment type="function">
    <text evidence="10">Necessary for normal cell division and for the maintenance of normal septation.</text>
</comment>
<evidence type="ECO:0000313" key="13">
    <source>
        <dbReference type="Proteomes" id="UP000663181"/>
    </source>
</evidence>
<reference evidence="12 13" key="1">
    <citation type="submission" date="2020-10" db="EMBL/GenBank/DDBJ databases">
        <title>Phylogeny of dyella-like bacteria.</title>
        <authorList>
            <person name="Fu J."/>
        </authorList>
    </citation>
    <scope>NUCLEOTIDE SEQUENCE [LARGE SCALE GENOMIC DNA]</scope>
    <source>
        <strain evidence="12 13">DHOB09</strain>
    </source>
</reference>
<dbReference type="NCBIfam" id="TIGR03598">
    <property type="entry name" value="GTPase_YsxC"/>
    <property type="match status" value="1"/>
</dbReference>
<evidence type="ECO:0000256" key="4">
    <source>
        <dbReference type="ARBA" id="ARBA00022723"/>
    </source>
</evidence>
<dbReference type="CDD" id="cd01876">
    <property type="entry name" value="YihA_EngB"/>
    <property type="match status" value="1"/>
</dbReference>
<keyword evidence="4" id="KW-0479">Metal-binding</keyword>
<dbReference type="PROSITE" id="PS51706">
    <property type="entry name" value="G_ENGB"/>
    <property type="match status" value="1"/>
</dbReference>
<evidence type="ECO:0000256" key="2">
    <source>
        <dbReference type="ARBA" id="ARBA00009638"/>
    </source>
</evidence>
<dbReference type="InterPro" id="IPR019987">
    <property type="entry name" value="GTP-bd_ribosome_bio_YsxC"/>
</dbReference>
<keyword evidence="8 10" id="KW-0717">Septation</keyword>
<dbReference type="InterPro" id="IPR006073">
    <property type="entry name" value="GTP-bd"/>
</dbReference>
<keyword evidence="7 10" id="KW-0342">GTP-binding</keyword>
<protein>
    <recommendedName>
        <fullName evidence="10">Probable GTP-binding protein EngB</fullName>
    </recommendedName>
</protein>
<evidence type="ECO:0000256" key="7">
    <source>
        <dbReference type="ARBA" id="ARBA00023134"/>
    </source>
</evidence>
<proteinExistence type="inferred from homology"/>
<dbReference type="InterPro" id="IPR030393">
    <property type="entry name" value="G_ENGB_dom"/>
</dbReference>
<comment type="cofactor">
    <cofactor evidence="1">
        <name>Mg(2+)</name>
        <dbReference type="ChEBI" id="CHEBI:18420"/>
    </cofactor>
</comment>
<dbReference type="PANTHER" id="PTHR11649">
    <property type="entry name" value="MSS1/TRME-RELATED GTP-BINDING PROTEIN"/>
    <property type="match status" value="1"/>
</dbReference>
<accession>A0ABX7GS31</accession>
<keyword evidence="6" id="KW-0460">Magnesium</keyword>
<evidence type="ECO:0000313" key="12">
    <source>
        <dbReference type="EMBL" id="QRN53243.1"/>
    </source>
</evidence>
<keyword evidence="5 10" id="KW-0547">Nucleotide-binding</keyword>
<comment type="similarity">
    <text evidence="2 10">Belongs to the TRAFAC class TrmE-Era-EngA-EngB-Septin-like GTPase superfamily. EngB GTPase family.</text>
</comment>
<organism evidence="12 13">
    <name type="scientific">Dyella caseinilytica</name>
    <dbReference type="NCBI Taxonomy" id="1849581"/>
    <lineage>
        <taxon>Bacteria</taxon>
        <taxon>Pseudomonadati</taxon>
        <taxon>Pseudomonadota</taxon>
        <taxon>Gammaproteobacteria</taxon>
        <taxon>Lysobacterales</taxon>
        <taxon>Rhodanobacteraceae</taxon>
        <taxon>Dyella</taxon>
    </lineage>
</organism>
<keyword evidence="13" id="KW-1185">Reference proteome</keyword>
<name>A0ABX7GS31_9GAMM</name>
<dbReference type="HAMAP" id="MF_00321">
    <property type="entry name" value="GTPase_EngB"/>
    <property type="match status" value="1"/>
</dbReference>
<dbReference type="PANTHER" id="PTHR11649:SF13">
    <property type="entry name" value="ENGB-TYPE G DOMAIN-CONTAINING PROTEIN"/>
    <property type="match status" value="1"/>
</dbReference>
<dbReference type="RefSeq" id="WP_188800473.1">
    <property type="nucleotide sequence ID" value="NZ_BMIZ01000002.1"/>
</dbReference>
<evidence type="ECO:0000256" key="6">
    <source>
        <dbReference type="ARBA" id="ARBA00022842"/>
    </source>
</evidence>
<feature type="domain" description="EngB-type G" evidence="11">
    <location>
        <begin position="25"/>
        <end position="208"/>
    </location>
</feature>
<keyword evidence="3 10" id="KW-0132">Cell division</keyword>
<evidence type="ECO:0000256" key="3">
    <source>
        <dbReference type="ARBA" id="ARBA00022618"/>
    </source>
</evidence>
<evidence type="ECO:0000256" key="5">
    <source>
        <dbReference type="ARBA" id="ARBA00022741"/>
    </source>
</evidence>
<dbReference type="InterPro" id="IPR027417">
    <property type="entry name" value="P-loop_NTPase"/>
</dbReference>
<evidence type="ECO:0000256" key="9">
    <source>
        <dbReference type="ARBA" id="ARBA00023306"/>
    </source>
</evidence>
<keyword evidence="9 10" id="KW-0131">Cell cycle</keyword>
<dbReference type="EMBL" id="CP064030">
    <property type="protein sequence ID" value="QRN53243.1"/>
    <property type="molecule type" value="Genomic_DNA"/>
</dbReference>
<evidence type="ECO:0000256" key="10">
    <source>
        <dbReference type="HAMAP-Rule" id="MF_00321"/>
    </source>
</evidence>
<dbReference type="SUPFAM" id="SSF52540">
    <property type="entry name" value="P-loop containing nucleoside triphosphate hydrolases"/>
    <property type="match status" value="1"/>
</dbReference>
<evidence type="ECO:0000256" key="8">
    <source>
        <dbReference type="ARBA" id="ARBA00023210"/>
    </source>
</evidence>
<sequence length="218" mass="23834">MSSNPLQGAQFVLAAHRINQLPADEGAEVAFAGRSNAGKSSALNALTGHRGLARTSKTPGRTQQMVAFSLPPIVHGEALPALEARLIDLPGYGYAKVPEALREHWRREIDRYLHERRSLRGVVLIVDIRHPLKEFDRMMLDFCLRTELACHVLLTKADKLSRNQASQALAALRKELPVGTPATVQVFSSAAGTGVEEARSAVMQLLEGNVRTKSLAER</sequence>
<evidence type="ECO:0000256" key="1">
    <source>
        <dbReference type="ARBA" id="ARBA00001946"/>
    </source>
</evidence>
<dbReference type="Gene3D" id="3.40.50.300">
    <property type="entry name" value="P-loop containing nucleotide triphosphate hydrolases"/>
    <property type="match status" value="1"/>
</dbReference>
<dbReference type="Proteomes" id="UP000663181">
    <property type="component" value="Chromosome"/>
</dbReference>
<dbReference type="Pfam" id="PF01926">
    <property type="entry name" value="MMR_HSR1"/>
    <property type="match status" value="1"/>
</dbReference>